<protein>
    <submittedName>
        <fullName evidence="1">Uncharacterized protein</fullName>
    </submittedName>
</protein>
<dbReference type="EMBL" id="LJCR01003027">
    <property type="protein sequence ID" value="KPV48008.1"/>
    <property type="molecule type" value="Genomic_DNA"/>
</dbReference>
<gene>
    <name evidence="1" type="ORF">SE17_40375</name>
</gene>
<accession>A0A0P9F702</accession>
<evidence type="ECO:0000313" key="1">
    <source>
        <dbReference type="EMBL" id="KPV48008.1"/>
    </source>
</evidence>
<name>A0A0P9F702_9CHLR</name>
<feature type="non-terminal residue" evidence="1">
    <location>
        <position position="1"/>
    </location>
</feature>
<reference evidence="1 2" key="1">
    <citation type="submission" date="2015-09" db="EMBL/GenBank/DDBJ databases">
        <title>Draft genome sequence of Kouleothrix aurantiaca JCM 19913.</title>
        <authorList>
            <person name="Hemp J."/>
        </authorList>
    </citation>
    <scope>NUCLEOTIDE SEQUENCE [LARGE SCALE GENOMIC DNA]</scope>
    <source>
        <strain evidence="1 2">COM-B</strain>
    </source>
</reference>
<keyword evidence="2" id="KW-1185">Reference proteome</keyword>
<proteinExistence type="predicted"/>
<dbReference type="AlphaFoldDB" id="A0A0P9F702"/>
<organism evidence="1 2">
    <name type="scientific">Kouleothrix aurantiaca</name>
    <dbReference type="NCBI Taxonomy" id="186479"/>
    <lineage>
        <taxon>Bacteria</taxon>
        <taxon>Bacillati</taxon>
        <taxon>Chloroflexota</taxon>
        <taxon>Chloroflexia</taxon>
        <taxon>Chloroflexales</taxon>
        <taxon>Roseiflexineae</taxon>
        <taxon>Roseiflexaceae</taxon>
        <taxon>Kouleothrix</taxon>
    </lineage>
</organism>
<sequence>LAQTVRLLRHACQRGLYAHNPDAAQAQALADDMRAIIAEYREVWLARNRPGGLPDSVARFEAALADYQRA</sequence>
<comment type="caution">
    <text evidence="1">The sequence shown here is derived from an EMBL/GenBank/DDBJ whole genome shotgun (WGS) entry which is preliminary data.</text>
</comment>
<dbReference type="Proteomes" id="UP000050509">
    <property type="component" value="Unassembled WGS sequence"/>
</dbReference>
<evidence type="ECO:0000313" key="2">
    <source>
        <dbReference type="Proteomes" id="UP000050509"/>
    </source>
</evidence>